<feature type="compositionally biased region" description="Low complexity" evidence="1">
    <location>
        <begin position="388"/>
        <end position="408"/>
    </location>
</feature>
<protein>
    <submittedName>
        <fullName evidence="2">Uncharacterized protein</fullName>
    </submittedName>
</protein>
<sequence length="2044" mass="225084">MPLPIPLGGISASSETIPHHPVIPQLVEYNNIHRKNGQQQQRQQRKQQLQHLYQSIAFAICPLKEWQARVVTSFYDVILLCETKPTNNSNGATTASATASITDTTDTTDTTTRQTTMVDIRIQISPLSCPLSAQRYRETSFRLKLMDGAYNEQYPKQQQPQVVFSQDRRYLVVLLYHPHQETSTVVMFQLRKPRHHNNSNNTTATTIRKNQRQRPAIPIPPYITNYNNYYNNNSSNTTTISNNNNNDPSNSNLMVDCESPPVSPAVATNPKLLSVWGITAMCPIPATTSSNTTTADSNDRNDNNPSTTTTNHHIVVVQSSRSILMAVCQDGTLVWIDLKTAETCAKGRLHSNSIFPDGSIDTTLSGQSTDDDDGDDDDDDVKSETSESLASGGSYPQSSSSSFSSSSLKSPLEIQPVSNAVHSKWLPSIFPITSMQASPTSSLESGTVALVVTAQSHSSNGGTTVVRSSPVECILASWSLSVTKPRERTLPKRASTGTVSIDSCPRNTLQTTTPSKKSNRSTTSTTTSTSATSVGRSLFSKTNPSEGHDRQAPSRSFSDTLQTLLKSPTSNTSSTSKVRTNTSRSPTTRPLRRGKNPNRIITTSNKATTADSQAGGNHHGRDPPPPPPSTRTGFLFRSKSMERNSSTMDLAEKLSKITLPGVVGNLLQSDTSTRSTILQEDDERMALEARKQFLLQELQRRPPSAGQWIVQEDEEELLQSSPGRNVPKRTKSGSVLGGSRIRSNNVVVAPPLSPQSQRPVAEKDEGSRTNHRHPRRRSNPDKNDTNETWRDMKVDVLSTWSGTAGNNEGEHRHVHSKKAVVNVCFGALSTVLCVSYKSTSVEMEKRQRIAQILTISETGHLSPVASLFLSLEQVQNAPCLARKDATRASTESGNIGDDDDSNARILPVESTESVSSQSWFGLDYVREHDCFVVNSIFGGQKRYWLGCVWSWRDDSLGWLVRNDASTRTLWSKLYVCQDPRRGSHFVQIESIAGTEDDSNTRDMEVRKRIVSMASLSPPNTKNAESFENCTLLLSSSSVGIPLVNRTVSDSSVFEIEWKMSSLPVSYLSACGPPRIAAIGQKYSKSVAVASQYGLCIWDLQNRPKWRLFGSPAEEKSFVVLGMVWWEGRRMKKKTTQREDDLLIAIIRTNTGHHYLSCWSPRRLDLGHQLFDNPQQHWELGEGQCYGQSWGIPLPHDIQLSEMSLLAAPSNDSDGPRKAVLAIYSTDCQAAEFEYRIFCLQVAKNRVHKKKTESFSEASESQMYFVMAHEMLKGRLRNGARSVGPVSSIFLVGSSFRFDLRKLKKKSAVMDNFFVTIGVIRSPGGLEGVYIGNDGSVFVSSVTKTEVSKVWLSDLIHVSTLLGSNGPPVSEFYWIVKLMNGELACWSVPSIFPCQVDGQMDKWEGSSGDFVEYPKGLCPPVLVCTKGRIAVGKRWLLGKYCGLGKSSDWIQEASSDTQSTISMGHVPGSRFGCILQAGPDSLIFGATESSNDFSAETDGRHVFCQGAFLMTPPAFVTSLYLLLLESASLQREIRTRASSSESDGSIQSLEARLLILRKHLQYRLSSTPNKDAMMMGLRLLIFRSVELVTKFYKRHSIDQSDLSKSHLSLAQGLFEGSVDAVRCCTTPLQFASLFLEVGRQIEPSSLSHLFPLPEIKPAHDAKGSLDELRSVVDLLTICLEESALAASASALPLLNSQSSSRRYCGVILDEALDTFVRNTHSKGVRYDATEEARQIIGDIFRFGMKLEDAELGVTERLPTAAAPSKERRGGGDDIISLDSFGHTMASRTTNDNDSLALSDTEKPSQLICGLNGSNSILNYIVPSNMLGLSEKQKMEEAIRREAASFIKGSLDNPSLDFVSLPNWDDRSVSVHSIDTDINSVAGLIGDALLELLQSSRTDCSWKAMGALAHLIFPDGIGTPLSFECVGKIAARVESLDVVSILPEMYTDGENYYEMLEMYLSDEFHLCSEQISDTAALDLVNMSIFILNRLETLPLPDKGDQNVMELGISIIVLVSGHHAKISKSILHAIADRDCILRQCYENVVLS</sequence>
<feature type="compositionally biased region" description="Polar residues" evidence="1">
    <location>
        <begin position="495"/>
        <end position="510"/>
    </location>
</feature>
<gene>
    <name evidence="2" type="ORF">IV203_017281</name>
</gene>
<feature type="region of interest" description="Disordered" evidence="1">
    <location>
        <begin position="228"/>
        <end position="257"/>
    </location>
</feature>
<evidence type="ECO:0000256" key="1">
    <source>
        <dbReference type="SAM" id="MobiDB-lite"/>
    </source>
</evidence>
<feature type="compositionally biased region" description="Acidic residues" evidence="1">
    <location>
        <begin position="369"/>
        <end position="381"/>
    </location>
</feature>
<feature type="compositionally biased region" description="Low complexity" evidence="1">
    <location>
        <begin position="228"/>
        <end position="252"/>
    </location>
</feature>
<dbReference type="Proteomes" id="UP000693970">
    <property type="component" value="Unassembled WGS sequence"/>
</dbReference>
<feature type="compositionally biased region" description="Low complexity" evidence="1">
    <location>
        <begin position="563"/>
        <end position="589"/>
    </location>
</feature>
<feature type="compositionally biased region" description="Basic and acidic residues" evidence="1">
    <location>
        <begin position="778"/>
        <end position="789"/>
    </location>
</feature>
<organism evidence="2 3">
    <name type="scientific">Nitzschia inconspicua</name>
    <dbReference type="NCBI Taxonomy" id="303405"/>
    <lineage>
        <taxon>Eukaryota</taxon>
        <taxon>Sar</taxon>
        <taxon>Stramenopiles</taxon>
        <taxon>Ochrophyta</taxon>
        <taxon>Bacillariophyta</taxon>
        <taxon>Bacillariophyceae</taxon>
        <taxon>Bacillariophycidae</taxon>
        <taxon>Bacillariales</taxon>
        <taxon>Bacillariaceae</taxon>
        <taxon>Nitzschia</taxon>
    </lineage>
</organism>
<evidence type="ECO:0000313" key="2">
    <source>
        <dbReference type="EMBL" id="KAG7348576.1"/>
    </source>
</evidence>
<dbReference type="EMBL" id="JAGRRH010000020">
    <property type="protein sequence ID" value="KAG7348576.1"/>
    <property type="molecule type" value="Genomic_DNA"/>
</dbReference>
<feature type="compositionally biased region" description="Polar residues" evidence="1">
    <location>
        <begin position="599"/>
        <end position="615"/>
    </location>
</feature>
<dbReference type="OrthoDB" id="47164at2759"/>
<accession>A0A9K3KS08</accession>
<proteinExistence type="predicted"/>
<feature type="region of interest" description="Disordered" evidence="1">
    <location>
        <begin position="288"/>
        <end position="312"/>
    </location>
</feature>
<name>A0A9K3KS08_9STRA</name>
<feature type="compositionally biased region" description="Low complexity" evidence="1">
    <location>
        <begin position="511"/>
        <end position="533"/>
    </location>
</feature>
<feature type="region of interest" description="Disordered" evidence="1">
    <location>
        <begin position="715"/>
        <end position="789"/>
    </location>
</feature>
<reference evidence="2" key="1">
    <citation type="journal article" date="2021" name="Sci. Rep.">
        <title>Diploid genomic architecture of Nitzschia inconspicua, an elite biomass production diatom.</title>
        <authorList>
            <person name="Oliver A."/>
            <person name="Podell S."/>
            <person name="Pinowska A."/>
            <person name="Traller J.C."/>
            <person name="Smith S.R."/>
            <person name="McClure R."/>
            <person name="Beliaev A."/>
            <person name="Bohutskyi P."/>
            <person name="Hill E.A."/>
            <person name="Rabines A."/>
            <person name="Zheng H."/>
            <person name="Allen L.Z."/>
            <person name="Kuo A."/>
            <person name="Grigoriev I.V."/>
            <person name="Allen A.E."/>
            <person name="Hazlebeck D."/>
            <person name="Allen E.E."/>
        </authorList>
    </citation>
    <scope>NUCLEOTIDE SEQUENCE</scope>
    <source>
        <strain evidence="2">Hildebrandi</strain>
    </source>
</reference>
<reference evidence="2" key="2">
    <citation type="submission" date="2021-04" db="EMBL/GenBank/DDBJ databases">
        <authorList>
            <person name="Podell S."/>
        </authorList>
    </citation>
    <scope>NUCLEOTIDE SEQUENCE</scope>
    <source>
        <strain evidence="2">Hildebrandi</strain>
    </source>
</reference>
<evidence type="ECO:0000313" key="3">
    <source>
        <dbReference type="Proteomes" id="UP000693970"/>
    </source>
</evidence>
<feature type="compositionally biased region" description="Polar residues" evidence="1">
    <location>
        <begin position="355"/>
        <end position="368"/>
    </location>
</feature>
<feature type="region of interest" description="Disordered" evidence="1">
    <location>
        <begin position="355"/>
        <end position="408"/>
    </location>
</feature>
<comment type="caution">
    <text evidence="2">The sequence shown here is derived from an EMBL/GenBank/DDBJ whole genome shotgun (WGS) entry which is preliminary data.</text>
</comment>
<feature type="region of interest" description="Disordered" evidence="1">
    <location>
        <begin position="488"/>
        <end position="634"/>
    </location>
</feature>
<keyword evidence="3" id="KW-1185">Reference proteome</keyword>
<feature type="region of interest" description="Disordered" evidence="1">
    <location>
        <begin position="194"/>
        <end position="215"/>
    </location>
</feature>
<feature type="compositionally biased region" description="Polar residues" evidence="1">
    <location>
        <begin position="553"/>
        <end position="562"/>
    </location>
</feature>